<accession>A0ABW0BNL2</accession>
<keyword evidence="9" id="KW-1185">Reference proteome</keyword>
<evidence type="ECO:0000313" key="8">
    <source>
        <dbReference type="EMBL" id="MFC5178598.1"/>
    </source>
</evidence>
<feature type="compositionally biased region" description="Basic and acidic residues" evidence="5">
    <location>
        <begin position="238"/>
        <end position="248"/>
    </location>
</feature>
<evidence type="ECO:0000256" key="1">
    <source>
        <dbReference type="ARBA" id="ARBA00004141"/>
    </source>
</evidence>
<dbReference type="EMBL" id="JBHSKD010000027">
    <property type="protein sequence ID" value="MFC5178598.1"/>
    <property type="molecule type" value="Genomic_DNA"/>
</dbReference>
<dbReference type="Proteomes" id="UP001596087">
    <property type="component" value="Unassembled WGS sequence"/>
</dbReference>
<keyword evidence="3 6" id="KW-1133">Transmembrane helix</keyword>
<evidence type="ECO:0000313" key="9">
    <source>
        <dbReference type="Proteomes" id="UP001596087"/>
    </source>
</evidence>
<comment type="caution">
    <text evidence="8">The sequence shown here is derived from an EMBL/GenBank/DDBJ whole genome shotgun (WGS) entry which is preliminary data.</text>
</comment>
<reference evidence="9" key="1">
    <citation type="journal article" date="2019" name="Int. J. Syst. Evol. Microbiol.">
        <title>The Global Catalogue of Microorganisms (GCM) 10K type strain sequencing project: providing services to taxonomists for standard genome sequencing and annotation.</title>
        <authorList>
            <consortium name="The Broad Institute Genomics Platform"/>
            <consortium name="The Broad Institute Genome Sequencing Center for Infectious Disease"/>
            <person name="Wu L."/>
            <person name="Ma J."/>
        </authorList>
    </citation>
    <scope>NUCLEOTIDE SEQUENCE [LARGE SCALE GENOMIC DNA]</scope>
    <source>
        <strain evidence="9">DFY41</strain>
    </source>
</reference>
<keyword evidence="4 6" id="KW-0472">Membrane</keyword>
<protein>
    <submittedName>
        <fullName evidence="8">Phosphatase PAP2 family protein</fullName>
    </submittedName>
</protein>
<evidence type="ECO:0000256" key="4">
    <source>
        <dbReference type="ARBA" id="ARBA00023136"/>
    </source>
</evidence>
<evidence type="ECO:0000259" key="7">
    <source>
        <dbReference type="Pfam" id="PF14378"/>
    </source>
</evidence>
<dbReference type="Pfam" id="PF14378">
    <property type="entry name" value="PAP2_3"/>
    <property type="match status" value="1"/>
</dbReference>
<dbReference type="CDD" id="cd03386">
    <property type="entry name" value="PAP2_Aur1_like"/>
    <property type="match status" value="1"/>
</dbReference>
<name>A0ABW0BNL2_9ACTN</name>
<dbReference type="InterPro" id="IPR026841">
    <property type="entry name" value="Aur1/Ipt1"/>
</dbReference>
<feature type="domain" description="Inositolphosphotransferase Aur1/Ipt1" evidence="7">
    <location>
        <begin position="49"/>
        <end position="228"/>
    </location>
</feature>
<evidence type="ECO:0000256" key="2">
    <source>
        <dbReference type="ARBA" id="ARBA00022692"/>
    </source>
</evidence>
<gene>
    <name evidence="8" type="ORF">ACFPGP_18105</name>
</gene>
<feature type="region of interest" description="Disordered" evidence="5">
    <location>
        <begin position="238"/>
        <end position="257"/>
    </location>
</feature>
<comment type="subcellular location">
    <subcellularLocation>
        <location evidence="1">Membrane</location>
        <topology evidence="1">Multi-pass membrane protein</topology>
    </subcellularLocation>
</comment>
<feature type="transmembrane region" description="Helical" evidence="6">
    <location>
        <begin position="189"/>
        <end position="210"/>
    </location>
</feature>
<dbReference type="RefSeq" id="WP_378592254.1">
    <property type="nucleotide sequence ID" value="NZ_JBHSKD010000027.1"/>
</dbReference>
<feature type="transmembrane region" description="Helical" evidence="6">
    <location>
        <begin position="12"/>
        <end position="31"/>
    </location>
</feature>
<sequence length="257" mass="28195">MLVERSAHARSRLRWVVIQAAIVAAGITVYFRVRHLTEGSEAAAVDHAHDLVAFERATGLYFEQPLQSFVAPSEDLVTLANWVYIWGHWPVILVTMAWLVWHHQHEFVRLRDAMLISGGIGMLVFALYPVAPPRLADLGLVDTVTQRSDAYRVLQPPAFTNQYAALPSLHIGWDLLIGIAIISAASTVLLRAVGVALPVLMALAVVATANHFVVDVVAGVALVLVSYAAAVLLEGHRERRRDQRRERPGTPAVGART</sequence>
<feature type="transmembrane region" description="Helical" evidence="6">
    <location>
        <begin position="216"/>
        <end position="235"/>
    </location>
</feature>
<dbReference type="PANTHER" id="PTHR31310">
    <property type="match status" value="1"/>
</dbReference>
<feature type="transmembrane region" description="Helical" evidence="6">
    <location>
        <begin position="82"/>
        <end position="101"/>
    </location>
</feature>
<evidence type="ECO:0000256" key="3">
    <source>
        <dbReference type="ARBA" id="ARBA00022989"/>
    </source>
</evidence>
<dbReference type="PANTHER" id="PTHR31310:SF7">
    <property type="entry name" value="PA-PHOSPHATASE RELATED-FAMILY PROTEIN DDB_G0268928"/>
    <property type="match status" value="1"/>
</dbReference>
<keyword evidence="2 6" id="KW-0812">Transmembrane</keyword>
<dbReference type="InterPro" id="IPR052185">
    <property type="entry name" value="IPC_Synthase-Related"/>
</dbReference>
<evidence type="ECO:0000256" key="5">
    <source>
        <dbReference type="SAM" id="MobiDB-lite"/>
    </source>
</evidence>
<organism evidence="8 9">
    <name type="scientific">Nocardioides taihuensis</name>
    <dbReference type="NCBI Taxonomy" id="1835606"/>
    <lineage>
        <taxon>Bacteria</taxon>
        <taxon>Bacillati</taxon>
        <taxon>Actinomycetota</taxon>
        <taxon>Actinomycetes</taxon>
        <taxon>Propionibacteriales</taxon>
        <taxon>Nocardioidaceae</taxon>
        <taxon>Nocardioides</taxon>
    </lineage>
</organism>
<feature type="transmembrane region" description="Helical" evidence="6">
    <location>
        <begin position="163"/>
        <end position="182"/>
    </location>
</feature>
<evidence type="ECO:0000256" key="6">
    <source>
        <dbReference type="SAM" id="Phobius"/>
    </source>
</evidence>
<feature type="transmembrane region" description="Helical" evidence="6">
    <location>
        <begin position="113"/>
        <end position="131"/>
    </location>
</feature>
<proteinExistence type="predicted"/>